<organism evidence="1 2">
    <name type="scientific">Potamilus streckersoni</name>
    <dbReference type="NCBI Taxonomy" id="2493646"/>
    <lineage>
        <taxon>Eukaryota</taxon>
        <taxon>Metazoa</taxon>
        <taxon>Spiralia</taxon>
        <taxon>Lophotrochozoa</taxon>
        <taxon>Mollusca</taxon>
        <taxon>Bivalvia</taxon>
        <taxon>Autobranchia</taxon>
        <taxon>Heteroconchia</taxon>
        <taxon>Palaeoheterodonta</taxon>
        <taxon>Unionida</taxon>
        <taxon>Unionoidea</taxon>
        <taxon>Unionidae</taxon>
        <taxon>Ambleminae</taxon>
        <taxon>Lampsilini</taxon>
        <taxon>Potamilus</taxon>
    </lineage>
</organism>
<accession>A0AAE0VX00</accession>
<name>A0AAE0VX00_9BIVA</name>
<dbReference type="Proteomes" id="UP001195483">
    <property type="component" value="Unassembled WGS sequence"/>
</dbReference>
<reference evidence="1" key="2">
    <citation type="journal article" date="2021" name="Genome Biol. Evol.">
        <title>Developing a high-quality reference genome for a parasitic bivalve with doubly uniparental inheritance (Bivalvia: Unionida).</title>
        <authorList>
            <person name="Smith C.H."/>
        </authorList>
    </citation>
    <scope>NUCLEOTIDE SEQUENCE</scope>
    <source>
        <strain evidence="1">CHS0354</strain>
        <tissue evidence="1">Mantle</tissue>
    </source>
</reference>
<gene>
    <name evidence="1" type="ORF">CHS0354_007840</name>
</gene>
<reference evidence="1" key="3">
    <citation type="submission" date="2023-05" db="EMBL/GenBank/DDBJ databases">
        <authorList>
            <person name="Smith C.H."/>
        </authorList>
    </citation>
    <scope>NUCLEOTIDE SEQUENCE</scope>
    <source>
        <strain evidence="1">CHS0354</strain>
        <tissue evidence="1">Mantle</tissue>
    </source>
</reference>
<proteinExistence type="predicted"/>
<dbReference type="EMBL" id="JAEAOA010000531">
    <property type="protein sequence ID" value="KAK3593054.1"/>
    <property type="molecule type" value="Genomic_DNA"/>
</dbReference>
<sequence length="213" mass="23942">MATDDEHSELETSVNVHIEHVIEPLKFTLLSENNQLLLVSDLDTKRPPSDNFQTVQFVANVSSPKQDEDTRNVGKDNSDVMNASTMARIVKKASWNKLTSLADNIQNLFSADIGVSRRQVQSDENRECIQMVFNPSAIHQLFIVFPSRILLLDIDMKLVLNSTRLDPLSSALVKPLNRVNKSVSWPLNSVIYFPANGRRLYTAFTPMDASPSE</sequence>
<reference evidence="1" key="1">
    <citation type="journal article" date="2021" name="Genome Biol. Evol.">
        <title>A High-Quality Reference Genome for a Parasitic Bivalve with Doubly Uniparental Inheritance (Bivalvia: Unionida).</title>
        <authorList>
            <person name="Smith C.H."/>
        </authorList>
    </citation>
    <scope>NUCLEOTIDE SEQUENCE</scope>
    <source>
        <strain evidence="1">CHS0354</strain>
    </source>
</reference>
<comment type="caution">
    <text evidence="1">The sequence shown here is derived from an EMBL/GenBank/DDBJ whole genome shotgun (WGS) entry which is preliminary data.</text>
</comment>
<dbReference type="AlphaFoldDB" id="A0AAE0VX00"/>
<keyword evidence="2" id="KW-1185">Reference proteome</keyword>
<evidence type="ECO:0000313" key="2">
    <source>
        <dbReference type="Proteomes" id="UP001195483"/>
    </source>
</evidence>
<protein>
    <submittedName>
        <fullName evidence="1">Uncharacterized protein</fullName>
    </submittedName>
</protein>
<evidence type="ECO:0000313" key="1">
    <source>
        <dbReference type="EMBL" id="KAK3593054.1"/>
    </source>
</evidence>